<evidence type="ECO:0000313" key="7">
    <source>
        <dbReference type="EMBL" id="MEQ2360526.1"/>
    </source>
</evidence>
<dbReference type="InterPro" id="IPR036890">
    <property type="entry name" value="HATPase_C_sf"/>
</dbReference>
<gene>
    <name evidence="7" type="ORF">WMO75_19910</name>
</gene>
<dbReference type="SUPFAM" id="SSF55874">
    <property type="entry name" value="ATPase domain of HSP90 chaperone/DNA topoisomerase II/histidine kinase"/>
    <property type="match status" value="1"/>
</dbReference>
<evidence type="ECO:0000256" key="3">
    <source>
        <dbReference type="ARBA" id="ARBA00022679"/>
    </source>
</evidence>
<keyword evidence="4 7" id="KW-0418">Kinase</keyword>
<reference evidence="7 8" key="1">
    <citation type="submission" date="2024-03" db="EMBL/GenBank/DDBJ databases">
        <title>Human intestinal bacterial collection.</title>
        <authorList>
            <person name="Pauvert C."/>
            <person name="Hitch T.C.A."/>
            <person name="Clavel T."/>
        </authorList>
    </citation>
    <scope>NUCLEOTIDE SEQUENCE [LARGE SCALE GENOMIC DNA]</scope>
    <source>
        <strain evidence="7 8">CLA-AA-H95</strain>
    </source>
</reference>
<dbReference type="Pfam" id="PF02518">
    <property type="entry name" value="HATPase_c"/>
    <property type="match status" value="1"/>
</dbReference>
<dbReference type="GO" id="GO:0016301">
    <property type="term" value="F:kinase activity"/>
    <property type="evidence" value="ECO:0007669"/>
    <property type="project" value="UniProtKB-KW"/>
</dbReference>
<dbReference type="PROSITE" id="PS50885">
    <property type="entry name" value="HAMP"/>
    <property type="match status" value="1"/>
</dbReference>
<keyword evidence="5" id="KW-1133">Transmembrane helix</keyword>
<evidence type="ECO:0000259" key="6">
    <source>
        <dbReference type="PROSITE" id="PS50885"/>
    </source>
</evidence>
<sequence>MKQRSLQSKLFIAYLGMASLILFAFAAFFYLFVSGRLKESQISAMNTLNSSFKTQVDSAILDLDTVSVNINYSNMSKSILDQKFDLNISDSMLSDMSDLFISLSGTELKADQVNLYDFSGYVLQAGLSTMVKKTDDSRTEWLQKAREADGRKVITNPYLTYEYSKSAKYSQWMISVYRSFTNQYRRSVGVIETAKQCKSIFKSIISYEKKNHDDAASVYVFNQDGDLIYPYDISDSESSKLQDYYTLTDSSQTSSRLTSPLTDKDEYAARIDSGYTGFTYLTVQSKSAILAPVYQMLQILLAVVAAFLLASVIVSYRLSRSVVKPVKHLKHIIQRMELDTLGQEKVTSYPVSVNELEELYQAFQFMSDNLKDSMVKLTQAKEQEMHARNMALQTQINPHFYYNSLSSIMVLAENGDNDTVAKMCRNLSLIMRYITDTGSTTVSLADELDYVQKYLYCMKVRYQSSLNYNIDVDESLLSEEVPKLLIQPLVENAIKYGSNCAPPWTISVSSVIAENYWKITVTDNGPGFSEEACQKIAQNLAKADQNPGLPELKINGLGTVNVYLRWKIFCNGKIIFEYGNTEDGHGIVSIGRYISEDQEITQH</sequence>
<evidence type="ECO:0000256" key="5">
    <source>
        <dbReference type="SAM" id="Phobius"/>
    </source>
</evidence>
<dbReference type="PANTHER" id="PTHR34220">
    <property type="entry name" value="SENSOR HISTIDINE KINASE YPDA"/>
    <property type="match status" value="1"/>
</dbReference>
<keyword evidence="3" id="KW-0808">Transferase</keyword>
<dbReference type="InterPro" id="IPR003594">
    <property type="entry name" value="HATPase_dom"/>
</dbReference>
<accession>A0ABV1AT54</accession>
<dbReference type="InterPro" id="IPR010559">
    <property type="entry name" value="Sig_transdc_His_kin_internal"/>
</dbReference>
<proteinExistence type="predicted"/>
<dbReference type="InterPro" id="IPR050640">
    <property type="entry name" value="Bact_2-comp_sensor_kinase"/>
</dbReference>
<name>A0ABV1AT54_9FIRM</name>
<keyword evidence="8" id="KW-1185">Reference proteome</keyword>
<feature type="domain" description="HAMP" evidence="6">
    <location>
        <begin position="320"/>
        <end position="375"/>
    </location>
</feature>
<evidence type="ECO:0000256" key="4">
    <source>
        <dbReference type="ARBA" id="ARBA00022777"/>
    </source>
</evidence>
<dbReference type="Gene3D" id="3.30.565.10">
    <property type="entry name" value="Histidine kinase-like ATPase, C-terminal domain"/>
    <property type="match status" value="1"/>
</dbReference>
<dbReference type="Pfam" id="PF06580">
    <property type="entry name" value="His_kinase"/>
    <property type="match status" value="1"/>
</dbReference>
<organism evidence="7 8">
    <name type="scientific">Blautia intestinihominis</name>
    <dbReference type="NCBI Taxonomy" id="3133152"/>
    <lineage>
        <taxon>Bacteria</taxon>
        <taxon>Bacillati</taxon>
        <taxon>Bacillota</taxon>
        <taxon>Clostridia</taxon>
        <taxon>Lachnospirales</taxon>
        <taxon>Lachnospiraceae</taxon>
        <taxon>Blautia</taxon>
    </lineage>
</organism>
<keyword evidence="5" id="KW-0812">Transmembrane</keyword>
<evidence type="ECO:0000256" key="1">
    <source>
        <dbReference type="ARBA" id="ARBA00004370"/>
    </source>
</evidence>
<dbReference type="Gene3D" id="6.10.340.10">
    <property type="match status" value="1"/>
</dbReference>
<dbReference type="EMBL" id="JBBMEI010000227">
    <property type="protein sequence ID" value="MEQ2360526.1"/>
    <property type="molecule type" value="Genomic_DNA"/>
</dbReference>
<comment type="caution">
    <text evidence="7">The sequence shown here is derived from an EMBL/GenBank/DDBJ whole genome shotgun (WGS) entry which is preliminary data.</text>
</comment>
<comment type="subcellular location">
    <subcellularLocation>
        <location evidence="1">Membrane</location>
    </subcellularLocation>
</comment>
<feature type="transmembrane region" description="Helical" evidence="5">
    <location>
        <begin position="12"/>
        <end position="33"/>
    </location>
</feature>
<evidence type="ECO:0000313" key="8">
    <source>
        <dbReference type="Proteomes" id="UP001446032"/>
    </source>
</evidence>
<keyword evidence="2" id="KW-0597">Phosphoprotein</keyword>
<dbReference type="PANTHER" id="PTHR34220:SF7">
    <property type="entry name" value="SENSOR HISTIDINE KINASE YPDA"/>
    <property type="match status" value="1"/>
</dbReference>
<dbReference type="InterPro" id="IPR003660">
    <property type="entry name" value="HAMP_dom"/>
</dbReference>
<dbReference type="RefSeq" id="WP_349078903.1">
    <property type="nucleotide sequence ID" value="NZ_JBBMEI010000227.1"/>
</dbReference>
<protein>
    <submittedName>
        <fullName evidence="7">Histidine kinase</fullName>
    </submittedName>
</protein>
<keyword evidence="5" id="KW-0472">Membrane</keyword>
<evidence type="ECO:0000256" key="2">
    <source>
        <dbReference type="ARBA" id="ARBA00022553"/>
    </source>
</evidence>
<feature type="transmembrane region" description="Helical" evidence="5">
    <location>
        <begin position="296"/>
        <end position="318"/>
    </location>
</feature>
<dbReference type="Proteomes" id="UP001446032">
    <property type="component" value="Unassembled WGS sequence"/>
</dbReference>